<accession>A0A2D3L500</accession>
<dbReference type="AlphaFoldDB" id="A0A2D3L500"/>
<name>A0A2D3L500_PREIN</name>
<evidence type="ECO:0000313" key="2">
    <source>
        <dbReference type="Proteomes" id="UP000229630"/>
    </source>
</evidence>
<dbReference type="EMBL" id="CP024723">
    <property type="protein sequence ID" value="ATV25636.1"/>
    <property type="molecule type" value="Genomic_DNA"/>
</dbReference>
<proteinExistence type="predicted"/>
<organism evidence="1 2">
    <name type="scientific">Prevotella intermedia</name>
    <dbReference type="NCBI Taxonomy" id="28131"/>
    <lineage>
        <taxon>Bacteria</taxon>
        <taxon>Pseudomonadati</taxon>
        <taxon>Bacteroidota</taxon>
        <taxon>Bacteroidia</taxon>
        <taxon>Bacteroidales</taxon>
        <taxon>Prevotellaceae</taxon>
        <taxon>Prevotella</taxon>
    </lineage>
</organism>
<sequence>MLHPLISFHIYLIYIRWFGIRKQVKQAISQVFFSKLFDETMRVSLLNFVKIILLKSDNCVLTLRKRLFCDAKPMLLPCKTAAFGTQNNRFCNSLMYR</sequence>
<protein>
    <submittedName>
        <fullName evidence="1">Uncharacterized protein</fullName>
    </submittedName>
</protein>
<reference evidence="1 2" key="1">
    <citation type="submission" date="2017-11" db="EMBL/GenBank/DDBJ databases">
        <title>Genome sequencing of Prevotella intermedia KCOM 2837.</title>
        <authorList>
            <person name="Kook J.-K."/>
            <person name="Park S.-N."/>
            <person name="Lim Y.K."/>
        </authorList>
    </citation>
    <scope>NUCLEOTIDE SEQUENCE [LARGE SCALE GENOMIC DNA]</scope>
    <source>
        <strain evidence="1 2">KCOM 2837</strain>
    </source>
</reference>
<gene>
    <name evidence="1" type="ORF">CTM62_02120</name>
</gene>
<dbReference type="Proteomes" id="UP000229630">
    <property type="component" value="Chromosome 1"/>
</dbReference>
<evidence type="ECO:0000313" key="1">
    <source>
        <dbReference type="EMBL" id="ATV25636.1"/>
    </source>
</evidence>